<proteinExistence type="predicted"/>
<dbReference type="AlphaFoldDB" id="A0AAJ4IBJ0"/>
<keyword evidence="1" id="KW-0812">Transmembrane</keyword>
<feature type="transmembrane region" description="Helical" evidence="1">
    <location>
        <begin position="119"/>
        <end position="141"/>
    </location>
</feature>
<reference evidence="2 3" key="1">
    <citation type="submission" date="2020-11" db="EMBL/GenBank/DDBJ databases">
        <title>Complete and Circularized Genome Assembly of a human isolate of Vibrio navarrensis biotype pommerensis with MiSeq and MinION Sequence Data.</title>
        <authorList>
            <person name="Schwartz K."/>
            <person name="Borowiak M."/>
            <person name="Deneke C."/>
            <person name="Balau V."/>
            <person name="Metelmann C."/>
            <person name="Strauch E."/>
        </authorList>
    </citation>
    <scope>NUCLEOTIDE SEQUENCE [LARGE SCALE GENOMIC DNA]</scope>
    <source>
        <strain evidence="2 3">20-VB00237</strain>
    </source>
</reference>
<protein>
    <recommendedName>
        <fullName evidence="4">Capsular biosynthesis protein</fullName>
    </recommendedName>
</protein>
<dbReference type="SUPFAM" id="SSF53756">
    <property type="entry name" value="UDP-Glycosyltransferase/glycogen phosphorylase"/>
    <property type="match status" value="1"/>
</dbReference>
<accession>A0AAJ4IBJ0</accession>
<evidence type="ECO:0000313" key="3">
    <source>
        <dbReference type="Proteomes" id="UP000594435"/>
    </source>
</evidence>
<dbReference type="Gene3D" id="3.40.50.2000">
    <property type="entry name" value="Glycogen Phosphorylase B"/>
    <property type="match status" value="1"/>
</dbReference>
<organism evidence="2 3">
    <name type="scientific">Vibrio navarrensis</name>
    <dbReference type="NCBI Taxonomy" id="29495"/>
    <lineage>
        <taxon>Bacteria</taxon>
        <taxon>Pseudomonadati</taxon>
        <taxon>Pseudomonadota</taxon>
        <taxon>Gammaproteobacteria</taxon>
        <taxon>Vibrionales</taxon>
        <taxon>Vibrionaceae</taxon>
        <taxon>Vibrio</taxon>
    </lineage>
</organism>
<evidence type="ECO:0008006" key="4">
    <source>
        <dbReference type="Google" id="ProtNLM"/>
    </source>
</evidence>
<feature type="transmembrane region" description="Helical" evidence="1">
    <location>
        <begin position="80"/>
        <end position="99"/>
    </location>
</feature>
<gene>
    <name evidence="2" type="ORF">I3X05_01145</name>
</gene>
<sequence>MTKLLLVCPANTSQMPYLKNYIEVLISNGIQYDVLCWDRLSEEREGPLVYKDGKIGHQRGFYDYFNYSIYVRRLIKKHGFTKLIVFGIPLAFFLSRFLVKNYRDMFVIDIRDHHRLLCIFYNFGNLLSNSALSVISSGGFLKWLPNNISYIINHNTSKTELPPLRVKSDPIFNRNTISISCIGSLKDIAINRELLTQAAKKSLSYLRFNFHGDGVINDELTNLAVKHPNLNINVTGRYYPSEERELYLKSDFINMFMSPDSINNNTCMSNRLYNSVLYGVPLLVLEGSYLSDIVLKYNLGMVFCSLDDFFDDFFSRISSFDLSLYEKGRYEFFKLVLDENACFRKSILKFVGCS</sequence>
<dbReference type="Proteomes" id="UP000594435">
    <property type="component" value="Chromosome 1"/>
</dbReference>
<dbReference type="EMBL" id="CP065217">
    <property type="protein sequence ID" value="QPL53819.1"/>
    <property type="molecule type" value="Genomic_DNA"/>
</dbReference>
<keyword evidence="1" id="KW-0472">Membrane</keyword>
<dbReference type="RefSeq" id="WP_337970902.1">
    <property type="nucleotide sequence ID" value="NZ_CP065217.1"/>
</dbReference>
<evidence type="ECO:0000313" key="2">
    <source>
        <dbReference type="EMBL" id="QPL53819.1"/>
    </source>
</evidence>
<name>A0AAJ4IBJ0_9VIBR</name>
<evidence type="ECO:0000256" key="1">
    <source>
        <dbReference type="SAM" id="Phobius"/>
    </source>
</evidence>
<keyword evidence="1" id="KW-1133">Transmembrane helix</keyword>